<proteinExistence type="predicted"/>
<name>A0ACC0HUC9_9ERIC</name>
<keyword evidence="2" id="KW-1185">Reference proteome</keyword>
<dbReference type="Proteomes" id="UP001060215">
    <property type="component" value="Chromosome 2"/>
</dbReference>
<evidence type="ECO:0000313" key="2">
    <source>
        <dbReference type="Proteomes" id="UP001060215"/>
    </source>
</evidence>
<organism evidence="1 2">
    <name type="scientific">Camellia lanceoleosa</name>
    <dbReference type="NCBI Taxonomy" id="1840588"/>
    <lineage>
        <taxon>Eukaryota</taxon>
        <taxon>Viridiplantae</taxon>
        <taxon>Streptophyta</taxon>
        <taxon>Embryophyta</taxon>
        <taxon>Tracheophyta</taxon>
        <taxon>Spermatophyta</taxon>
        <taxon>Magnoliopsida</taxon>
        <taxon>eudicotyledons</taxon>
        <taxon>Gunneridae</taxon>
        <taxon>Pentapetalae</taxon>
        <taxon>asterids</taxon>
        <taxon>Ericales</taxon>
        <taxon>Theaceae</taxon>
        <taxon>Camellia</taxon>
    </lineage>
</organism>
<gene>
    <name evidence="1" type="ORF">LOK49_LG04G02531</name>
</gene>
<evidence type="ECO:0000313" key="1">
    <source>
        <dbReference type="EMBL" id="KAI8016945.1"/>
    </source>
</evidence>
<protein>
    <submittedName>
        <fullName evidence="1">BTB/POZ domain-containing protein</fullName>
    </submittedName>
</protein>
<accession>A0ACC0HUC9</accession>
<sequence>MPNGLSCSGLGSADNSVKDEDDLIADYRKGVTGLVANLRRIEVPEVKNLNVFHETIELMFDDDIPKWLLKIGVYRSIDILEVSTVIMFTRGVLSCLRYLETKHWNEEERRN</sequence>
<dbReference type="EMBL" id="CM045759">
    <property type="protein sequence ID" value="KAI8016945.1"/>
    <property type="molecule type" value="Genomic_DNA"/>
</dbReference>
<comment type="caution">
    <text evidence="1">The sequence shown here is derived from an EMBL/GenBank/DDBJ whole genome shotgun (WGS) entry which is preliminary data.</text>
</comment>
<reference evidence="1 2" key="1">
    <citation type="journal article" date="2022" name="Plant J.">
        <title>Chromosome-level genome of Camellia lanceoleosa provides a valuable resource for understanding genome evolution and self-incompatibility.</title>
        <authorList>
            <person name="Gong W."/>
            <person name="Xiao S."/>
            <person name="Wang L."/>
            <person name="Liao Z."/>
            <person name="Chang Y."/>
            <person name="Mo W."/>
            <person name="Hu G."/>
            <person name="Li W."/>
            <person name="Zhao G."/>
            <person name="Zhu H."/>
            <person name="Hu X."/>
            <person name="Ji K."/>
            <person name="Xiang X."/>
            <person name="Song Q."/>
            <person name="Yuan D."/>
            <person name="Jin S."/>
            <person name="Zhang L."/>
        </authorList>
    </citation>
    <scope>NUCLEOTIDE SEQUENCE [LARGE SCALE GENOMIC DNA]</scope>
    <source>
        <strain evidence="1">SQ_2022a</strain>
    </source>
</reference>